<comment type="caution">
    <text evidence="1">The sequence shown here is derived from an EMBL/GenBank/DDBJ whole genome shotgun (WGS) entry which is preliminary data.</text>
</comment>
<keyword evidence="2" id="KW-1185">Reference proteome</keyword>
<reference evidence="1" key="1">
    <citation type="submission" date="2020-05" db="EMBL/GenBank/DDBJ databases">
        <title>WGS assembly of Panicum virgatum.</title>
        <authorList>
            <person name="Lovell J.T."/>
            <person name="Jenkins J."/>
            <person name="Shu S."/>
            <person name="Juenger T.E."/>
            <person name="Schmutz J."/>
        </authorList>
    </citation>
    <scope>NUCLEOTIDE SEQUENCE</scope>
    <source>
        <strain evidence="1">AP13</strain>
    </source>
</reference>
<accession>A0A8T0RG81</accession>
<gene>
    <name evidence="1" type="ORF">PVAP13_6KG246512</name>
</gene>
<sequence length="82" mass="9160">MKFSVVDPPPDSLNRQWAVADAGEDRLGFIAIDQCTLDFYCKTLRNIDGLRTDEWCHEKRISLPEITVTGASLAQLKAAFSC</sequence>
<dbReference type="AlphaFoldDB" id="A0A8T0RG81"/>
<dbReference type="Proteomes" id="UP000823388">
    <property type="component" value="Chromosome 6K"/>
</dbReference>
<evidence type="ECO:0000313" key="1">
    <source>
        <dbReference type="EMBL" id="KAG2583823.1"/>
    </source>
</evidence>
<evidence type="ECO:0000313" key="2">
    <source>
        <dbReference type="Proteomes" id="UP000823388"/>
    </source>
</evidence>
<proteinExistence type="predicted"/>
<protein>
    <submittedName>
        <fullName evidence="1">Uncharacterized protein</fullName>
    </submittedName>
</protein>
<dbReference type="EMBL" id="CM029047">
    <property type="protein sequence ID" value="KAG2583823.1"/>
    <property type="molecule type" value="Genomic_DNA"/>
</dbReference>
<organism evidence="1 2">
    <name type="scientific">Panicum virgatum</name>
    <name type="common">Blackwell switchgrass</name>
    <dbReference type="NCBI Taxonomy" id="38727"/>
    <lineage>
        <taxon>Eukaryota</taxon>
        <taxon>Viridiplantae</taxon>
        <taxon>Streptophyta</taxon>
        <taxon>Embryophyta</taxon>
        <taxon>Tracheophyta</taxon>
        <taxon>Spermatophyta</taxon>
        <taxon>Magnoliopsida</taxon>
        <taxon>Liliopsida</taxon>
        <taxon>Poales</taxon>
        <taxon>Poaceae</taxon>
        <taxon>PACMAD clade</taxon>
        <taxon>Panicoideae</taxon>
        <taxon>Panicodae</taxon>
        <taxon>Paniceae</taxon>
        <taxon>Panicinae</taxon>
        <taxon>Panicum</taxon>
        <taxon>Panicum sect. Hiantes</taxon>
    </lineage>
</organism>
<name>A0A8T0RG81_PANVG</name>